<dbReference type="Gene3D" id="3.40.50.670">
    <property type="match status" value="1"/>
</dbReference>
<feature type="site" description="Interaction with DNA" evidence="9">
    <location>
        <position position="626"/>
    </location>
</feature>
<dbReference type="InterPro" id="IPR036890">
    <property type="entry name" value="HATPase_C_sf"/>
</dbReference>
<dbReference type="FunFam" id="3.30.230.10:FF:000005">
    <property type="entry name" value="DNA gyrase subunit B"/>
    <property type="match status" value="1"/>
</dbReference>
<comment type="catalytic activity">
    <reaction evidence="1 9">
        <text>ATP-dependent breakage, passage and rejoining of double-stranded DNA.</text>
        <dbReference type="EC" id="5.6.2.2"/>
    </reaction>
</comment>
<dbReference type="PANTHER" id="PTHR45866">
    <property type="entry name" value="DNA GYRASE/TOPOISOMERASE SUBUNIT B"/>
    <property type="match status" value="1"/>
</dbReference>
<dbReference type="PANTHER" id="PTHR45866:SF12">
    <property type="entry name" value="DNA TOPOISOMERASE 4 SUBUNIT B"/>
    <property type="match status" value="1"/>
</dbReference>
<comment type="function">
    <text evidence="9">Topoisomerase IV is essential for chromosome segregation. It relaxes supercoiled DNA. Performs the decatenation events required during the replication of a circular DNA molecule.</text>
</comment>
<dbReference type="FunFam" id="3.40.50.670:FF:000002">
    <property type="entry name" value="DNA gyrase subunit B"/>
    <property type="match status" value="1"/>
</dbReference>
<dbReference type="STRING" id="1834191.A5886_002006"/>
<feature type="binding site" evidence="9">
    <location>
        <begin position="115"/>
        <end position="121"/>
    </location>
    <ligand>
        <name>ATP</name>
        <dbReference type="ChEBI" id="CHEBI:30616"/>
    </ligand>
</feature>
<dbReference type="GO" id="GO:0005524">
    <property type="term" value="F:ATP binding"/>
    <property type="evidence" value="ECO:0007669"/>
    <property type="project" value="UniProtKB-UniRule"/>
</dbReference>
<dbReference type="OrthoDB" id="9802808at2"/>
<feature type="binding site" evidence="9">
    <location>
        <position position="341"/>
    </location>
    <ligand>
        <name>ATP</name>
        <dbReference type="ChEBI" id="CHEBI:30616"/>
    </ligand>
</feature>
<dbReference type="GO" id="GO:0003677">
    <property type="term" value="F:DNA binding"/>
    <property type="evidence" value="ECO:0007669"/>
    <property type="project" value="UniProtKB-UniRule"/>
</dbReference>
<dbReference type="InterPro" id="IPR018522">
    <property type="entry name" value="TopoIIA_CS"/>
</dbReference>
<dbReference type="Pfam" id="PF02518">
    <property type="entry name" value="HATPase_c"/>
    <property type="match status" value="1"/>
</dbReference>
<dbReference type="InterPro" id="IPR020568">
    <property type="entry name" value="Ribosomal_Su5_D2-typ_SF"/>
</dbReference>
<comment type="similarity">
    <text evidence="3">Belongs to the type II topoisomerase GyrB family.</text>
</comment>
<evidence type="ECO:0000256" key="5">
    <source>
        <dbReference type="ARBA" id="ARBA00022842"/>
    </source>
</evidence>
<gene>
    <name evidence="9" type="primary">parE</name>
    <name evidence="12" type="ORF">A5886_002006</name>
</gene>
<dbReference type="PROSITE" id="PS50880">
    <property type="entry name" value="TOPRIM"/>
    <property type="match status" value="1"/>
</dbReference>
<comment type="cofactor">
    <cofactor evidence="2">
        <name>Mg(2+)</name>
        <dbReference type="ChEBI" id="CHEBI:18420"/>
    </cofactor>
</comment>
<keyword evidence="9" id="KW-0799">Topoisomerase</keyword>
<evidence type="ECO:0000256" key="2">
    <source>
        <dbReference type="ARBA" id="ARBA00001946"/>
    </source>
</evidence>
<dbReference type="SUPFAM" id="SSF55874">
    <property type="entry name" value="ATPase domain of HSP90 chaperone/DNA topoisomerase II/histidine kinase"/>
    <property type="match status" value="1"/>
</dbReference>
<dbReference type="InterPro" id="IPR001241">
    <property type="entry name" value="Topo_IIA"/>
</dbReference>
<evidence type="ECO:0000256" key="7">
    <source>
        <dbReference type="ARBA" id="ARBA00023235"/>
    </source>
</evidence>
<dbReference type="Gene3D" id="3.30.565.10">
    <property type="entry name" value="Histidine kinase-like ATPase, C-terminal domain"/>
    <property type="match status" value="1"/>
</dbReference>
<feature type="binding site" evidence="9">
    <location>
        <position position="48"/>
    </location>
    <ligand>
        <name>ATP</name>
        <dbReference type="ChEBI" id="CHEBI:30616"/>
    </ligand>
</feature>
<sequence length="674" mass="74857">MAKKTTEYNDASIQVLEGLEAVRKRPGMYIGSTDGRGLHHLVYEIVDNAVDEALSGYGNEIDVTIHSDNSISVRDNGRGMPVGMHASGIPTVQVIFTVLHAGGKFGQGGYKTSGGLHGVGASVVNALSSELSVTIVRDGVEYQAAFKDGGHPVGTLKKIGKTRKPTGTTVTFKPDETIFTVTKFSYETLAERLRESAFLLKGVKISLTDERAEKTTEVFLYKDGIKEFVDYLNEEKDTLTSVVYFSGTKEAIEVELAFQYNDGYSENVLSFVNNVRTRDGGTHEVGMKTSMTKAFNEYARKVNLLKEKDKNLEGSDFREGLAAVLSIRVPENLLQFEGQTKGKLGTPLARNAVDAVIGEQLGYYLQENSEMSQMLVRKAIKAREAREAARKAREESRTGKKRKKGESLLSGKLTPAQSRNPKKNELYLVEGDSAGGSAKQGRDRKFQAILPLRGKVINTEKAKMQDILKNEEINTMIYTIGAGVGPEFSIEDCNYDKVIIMTDADTDGAHIQVLLLTFFYRYMKPLIEAGKVYIALPPLYKVSKGTGKKAILAYAWTDEELSQLTKKIGKGYMLQRYKGLGEMNADQLWETTMDPDTRTLIRVRIDDAAQAERRVTTLMGDKVEPRRKWIETHVQFSLEEDGSILDKKEDTVPELVDEKLKDTEQAEVRGLKLD</sequence>
<evidence type="ECO:0000313" key="12">
    <source>
        <dbReference type="EMBL" id="OTN76927.1"/>
    </source>
</evidence>
<dbReference type="GO" id="GO:0007059">
    <property type="term" value="P:chromosome segregation"/>
    <property type="evidence" value="ECO:0007669"/>
    <property type="project" value="UniProtKB-UniRule"/>
</dbReference>
<feature type="domain" description="Toprim" evidence="11">
    <location>
        <begin position="424"/>
        <end position="538"/>
    </location>
</feature>
<dbReference type="InterPro" id="IPR000565">
    <property type="entry name" value="Topo_IIA_B"/>
</dbReference>
<dbReference type="NCBIfam" id="NF004189">
    <property type="entry name" value="PRK05644.1"/>
    <property type="match status" value="1"/>
</dbReference>
<dbReference type="SMART" id="SM00433">
    <property type="entry name" value="TOP2c"/>
    <property type="match status" value="1"/>
</dbReference>
<comment type="subunit">
    <text evidence="8 9">Heterotetramer composed of ParC and ParE.</text>
</comment>
<feature type="compositionally biased region" description="Basic and acidic residues" evidence="10">
    <location>
        <begin position="387"/>
        <end position="398"/>
    </location>
</feature>
<dbReference type="NCBIfam" id="TIGR01058">
    <property type="entry name" value="parE_Gpos"/>
    <property type="match status" value="1"/>
</dbReference>
<feature type="binding site" evidence="9">
    <location>
        <position position="75"/>
    </location>
    <ligand>
        <name>ATP</name>
        <dbReference type="ChEBI" id="CHEBI:30616"/>
    </ligand>
</feature>
<dbReference type="GO" id="GO:0005694">
    <property type="term" value="C:chromosome"/>
    <property type="evidence" value="ECO:0007669"/>
    <property type="project" value="InterPro"/>
</dbReference>
<dbReference type="GO" id="GO:0034335">
    <property type="term" value="F:DNA negative supercoiling activity"/>
    <property type="evidence" value="ECO:0007669"/>
    <property type="project" value="UniProtKB-ARBA"/>
</dbReference>
<evidence type="ECO:0000256" key="6">
    <source>
        <dbReference type="ARBA" id="ARBA00023125"/>
    </source>
</evidence>
<dbReference type="InterPro" id="IPR013760">
    <property type="entry name" value="Topo_IIA-like_dom_sf"/>
</dbReference>
<dbReference type="PROSITE" id="PS00177">
    <property type="entry name" value="TOPOISOMERASE_II"/>
    <property type="match status" value="1"/>
</dbReference>
<name>A0A242A7A5_9ENTE</name>
<protein>
    <recommendedName>
        <fullName evidence="9">DNA topoisomerase 4 subunit B</fullName>
        <ecNumber evidence="9">5.6.2.2</ecNumber>
    </recommendedName>
    <alternativeName>
        <fullName evidence="9">Topoisomerase IV subunit B</fullName>
    </alternativeName>
</protein>
<dbReference type="RefSeq" id="WP_086274999.1">
    <property type="nucleotide sequence ID" value="NZ_NGKU01000001.1"/>
</dbReference>
<feature type="region of interest" description="Disordered" evidence="10">
    <location>
        <begin position="387"/>
        <end position="424"/>
    </location>
</feature>
<feature type="site" description="Interaction with DNA" evidence="9">
    <location>
        <position position="510"/>
    </location>
</feature>
<dbReference type="InterPro" id="IPR013759">
    <property type="entry name" value="Topo_IIA_B_C"/>
</dbReference>
<evidence type="ECO:0000256" key="9">
    <source>
        <dbReference type="HAMAP-Rule" id="MF_00939"/>
    </source>
</evidence>
<dbReference type="Pfam" id="PF01751">
    <property type="entry name" value="Toprim"/>
    <property type="match status" value="1"/>
</dbReference>
<keyword evidence="4" id="KW-0479">Metal-binding</keyword>
<organism evidence="12 13">
    <name type="scientific">Candidatus Enterococcus testudinis</name>
    <dbReference type="NCBI Taxonomy" id="1834191"/>
    <lineage>
        <taxon>Bacteria</taxon>
        <taxon>Bacillati</taxon>
        <taxon>Bacillota</taxon>
        <taxon>Bacilli</taxon>
        <taxon>Lactobacillales</taxon>
        <taxon>Enterococcaceae</taxon>
        <taxon>Enterococcus</taxon>
    </lineage>
</organism>
<reference evidence="12 13" key="1">
    <citation type="submission" date="2017-05" db="EMBL/GenBank/DDBJ databases">
        <title>The Genome Sequence of Enterococcus sp. 8G7_MSG3316.</title>
        <authorList>
            <consortium name="The Broad Institute Genomics Platform"/>
            <consortium name="The Broad Institute Genomic Center for Infectious Diseases"/>
            <person name="Earl A."/>
            <person name="Manson A."/>
            <person name="Schwartman J."/>
            <person name="Gilmore M."/>
            <person name="Abouelleil A."/>
            <person name="Cao P."/>
            <person name="Chapman S."/>
            <person name="Cusick C."/>
            <person name="Shea T."/>
            <person name="Young S."/>
            <person name="Neafsey D."/>
            <person name="Nusbaum C."/>
            <person name="Birren B."/>
        </authorList>
    </citation>
    <scope>NUCLEOTIDE SEQUENCE [LARGE SCALE GENOMIC DNA]</scope>
    <source>
        <strain evidence="12 13">8G7_MSG3316</strain>
    </source>
</reference>
<evidence type="ECO:0000313" key="13">
    <source>
        <dbReference type="Proteomes" id="UP000195043"/>
    </source>
</evidence>
<dbReference type="InterPro" id="IPR006171">
    <property type="entry name" value="TOPRIM_dom"/>
</dbReference>
<keyword evidence="9" id="KW-0067">ATP-binding</keyword>
<evidence type="ECO:0000259" key="11">
    <source>
        <dbReference type="PROSITE" id="PS50880"/>
    </source>
</evidence>
<dbReference type="GO" id="GO:0006265">
    <property type="term" value="P:DNA topological change"/>
    <property type="evidence" value="ECO:0007669"/>
    <property type="project" value="UniProtKB-UniRule"/>
</dbReference>
<dbReference type="EMBL" id="NGKU01000001">
    <property type="protein sequence ID" value="OTN76927.1"/>
    <property type="molecule type" value="Genomic_DNA"/>
</dbReference>
<dbReference type="InterPro" id="IPR003594">
    <property type="entry name" value="HATPase_dom"/>
</dbReference>
<evidence type="ECO:0000256" key="4">
    <source>
        <dbReference type="ARBA" id="ARBA00022723"/>
    </source>
</evidence>
<keyword evidence="13" id="KW-1185">Reference proteome</keyword>
<evidence type="ECO:0000256" key="8">
    <source>
        <dbReference type="ARBA" id="ARBA00063644"/>
    </source>
</evidence>
<dbReference type="GO" id="GO:0046872">
    <property type="term" value="F:metal ion binding"/>
    <property type="evidence" value="ECO:0007669"/>
    <property type="project" value="UniProtKB-KW"/>
</dbReference>
<dbReference type="SUPFAM" id="SSF56719">
    <property type="entry name" value="Type II DNA topoisomerase"/>
    <property type="match status" value="1"/>
</dbReference>
<keyword evidence="6 9" id="KW-0238">DNA-binding</keyword>
<dbReference type="Pfam" id="PF00204">
    <property type="entry name" value="DNA_gyraseB"/>
    <property type="match status" value="1"/>
</dbReference>
<dbReference type="Pfam" id="PF00986">
    <property type="entry name" value="DNA_gyraseB_C"/>
    <property type="match status" value="1"/>
</dbReference>
<comment type="caution">
    <text evidence="12">The sequence shown here is derived from an EMBL/GenBank/DDBJ whole genome shotgun (WGS) entry which is preliminary data.</text>
</comment>
<dbReference type="SMART" id="SM00387">
    <property type="entry name" value="HATPase_c"/>
    <property type="match status" value="1"/>
</dbReference>
<accession>A0A242A7A5</accession>
<keyword evidence="9" id="KW-0547">Nucleotide-binding</keyword>
<dbReference type="PRINTS" id="PR01159">
    <property type="entry name" value="DNAGYRASEB"/>
</dbReference>
<dbReference type="InterPro" id="IPR002288">
    <property type="entry name" value="DNA_gyrase_B_C"/>
</dbReference>
<dbReference type="PRINTS" id="PR00418">
    <property type="entry name" value="TPI2FAMILY"/>
</dbReference>
<keyword evidence="7 9" id="KW-0413">Isomerase</keyword>
<evidence type="ECO:0000256" key="1">
    <source>
        <dbReference type="ARBA" id="ARBA00000185"/>
    </source>
</evidence>
<dbReference type="AlphaFoldDB" id="A0A242A7A5"/>
<evidence type="ECO:0000256" key="3">
    <source>
        <dbReference type="ARBA" id="ARBA00010708"/>
    </source>
</evidence>
<proteinExistence type="inferred from homology"/>
<dbReference type="EC" id="5.6.2.2" evidence="9"/>
<keyword evidence="5" id="KW-0460">Magnesium</keyword>
<dbReference type="FunFam" id="3.30.565.10:FF:000002">
    <property type="entry name" value="DNA gyrase subunit B"/>
    <property type="match status" value="1"/>
</dbReference>
<dbReference type="InterPro" id="IPR014721">
    <property type="entry name" value="Ribsml_uS5_D2-typ_fold_subgr"/>
</dbReference>
<dbReference type="CDD" id="cd00822">
    <property type="entry name" value="TopoII_Trans_DNA_gyrase"/>
    <property type="match status" value="1"/>
</dbReference>
<dbReference type="InterPro" id="IPR013506">
    <property type="entry name" value="Topo_IIA_bsu_dom2"/>
</dbReference>
<feature type="site" description="Interaction with DNA" evidence="9">
    <location>
        <position position="458"/>
    </location>
</feature>
<dbReference type="SUPFAM" id="SSF54211">
    <property type="entry name" value="Ribosomal protein S5 domain 2-like"/>
    <property type="match status" value="1"/>
</dbReference>
<dbReference type="Gene3D" id="3.30.230.10">
    <property type="match status" value="1"/>
</dbReference>
<dbReference type="HAMAP" id="MF_00939">
    <property type="entry name" value="ParE_type2"/>
    <property type="match status" value="1"/>
</dbReference>
<dbReference type="InterPro" id="IPR005740">
    <property type="entry name" value="ParE_type2"/>
</dbReference>
<feature type="binding site" evidence="9">
    <location>
        <position position="8"/>
    </location>
    <ligand>
        <name>ATP</name>
        <dbReference type="ChEBI" id="CHEBI:30616"/>
    </ligand>
</feature>
<dbReference type="CDD" id="cd16928">
    <property type="entry name" value="HATPase_GyrB-like"/>
    <property type="match status" value="1"/>
</dbReference>
<evidence type="ECO:0000256" key="10">
    <source>
        <dbReference type="SAM" id="MobiDB-lite"/>
    </source>
</evidence>
<comment type="similarity">
    <text evidence="9">Belongs to the type II topoisomerase family. ParE type 2 subfamily.</text>
</comment>
<dbReference type="Proteomes" id="UP000195043">
    <property type="component" value="Unassembled WGS sequence"/>
</dbReference>